<evidence type="ECO:0000313" key="2">
    <source>
        <dbReference type="EMBL" id="SHK05181.1"/>
    </source>
</evidence>
<dbReference type="GO" id="GO:0016740">
    <property type="term" value="F:transferase activity"/>
    <property type="evidence" value="ECO:0007669"/>
    <property type="project" value="UniProtKB-KW"/>
</dbReference>
<evidence type="ECO:0000313" key="3">
    <source>
        <dbReference type="Proteomes" id="UP000324252"/>
    </source>
</evidence>
<dbReference type="InterPro" id="IPR016181">
    <property type="entry name" value="Acyl_CoA_acyltransferase"/>
</dbReference>
<organism evidence="2 3">
    <name type="scientific">Lutimaribacter pacificus</name>
    <dbReference type="NCBI Taxonomy" id="391948"/>
    <lineage>
        <taxon>Bacteria</taxon>
        <taxon>Pseudomonadati</taxon>
        <taxon>Pseudomonadota</taxon>
        <taxon>Alphaproteobacteria</taxon>
        <taxon>Rhodobacterales</taxon>
        <taxon>Roseobacteraceae</taxon>
        <taxon>Lutimaribacter</taxon>
    </lineage>
</organism>
<keyword evidence="3" id="KW-1185">Reference proteome</keyword>
<dbReference type="AlphaFoldDB" id="A0A1H0LNZ8"/>
<dbReference type="PANTHER" id="PTHR36174">
    <property type="entry name" value="LIPID II:GLYCINE GLYCYLTRANSFERASE"/>
    <property type="match status" value="1"/>
</dbReference>
<protein>
    <submittedName>
        <fullName evidence="2">Acetyltransferase (GNAT) domain-containing protein</fullName>
    </submittedName>
</protein>
<dbReference type="Gene3D" id="3.40.630.30">
    <property type="match status" value="1"/>
</dbReference>
<dbReference type="Pfam" id="PF13480">
    <property type="entry name" value="Acetyltransf_6"/>
    <property type="match status" value="1"/>
</dbReference>
<evidence type="ECO:0000259" key="1">
    <source>
        <dbReference type="Pfam" id="PF13480"/>
    </source>
</evidence>
<dbReference type="EMBL" id="FQZZ01000003">
    <property type="protein sequence ID" value="SHK05181.1"/>
    <property type="molecule type" value="Genomic_DNA"/>
</dbReference>
<name>A0A1H0LNZ8_9RHOB</name>
<gene>
    <name evidence="2" type="ORF">SAMN05444142_10388</name>
</gene>
<dbReference type="RefSeq" id="WP_223228020.1">
    <property type="nucleotide sequence ID" value="NZ_FNIO01000008.1"/>
</dbReference>
<dbReference type="PANTHER" id="PTHR36174:SF1">
    <property type="entry name" value="LIPID II:GLYCINE GLYCYLTRANSFERASE"/>
    <property type="match status" value="1"/>
</dbReference>
<proteinExistence type="predicted"/>
<dbReference type="InterPro" id="IPR038740">
    <property type="entry name" value="BioF2-like_GNAT_dom"/>
</dbReference>
<accession>A0A1H0LNZ8</accession>
<keyword evidence="2" id="KW-0808">Transferase</keyword>
<dbReference type="SUPFAM" id="SSF55729">
    <property type="entry name" value="Acyl-CoA N-acyltransferases (Nat)"/>
    <property type="match status" value="1"/>
</dbReference>
<dbReference type="InterPro" id="IPR050644">
    <property type="entry name" value="PG_Glycine_Bridge_Synth"/>
</dbReference>
<reference evidence="2 3" key="1">
    <citation type="submission" date="2016-11" db="EMBL/GenBank/DDBJ databases">
        <authorList>
            <person name="Varghese N."/>
            <person name="Submissions S."/>
        </authorList>
    </citation>
    <scope>NUCLEOTIDE SEQUENCE [LARGE SCALE GENOMIC DNA]</scope>
    <source>
        <strain evidence="2 3">DSM 29620</strain>
    </source>
</reference>
<dbReference type="Proteomes" id="UP000324252">
    <property type="component" value="Unassembled WGS sequence"/>
</dbReference>
<feature type="domain" description="BioF2-like acetyltransferase" evidence="1">
    <location>
        <begin position="166"/>
        <end position="258"/>
    </location>
</feature>
<sequence length="285" mass="30989">MRAMMDGAPFPPAELAHVPVQQHPAHAAALRRIGAGVQRIDLADGGYAHALLRRFGPLRLALVPRGPVWPEPRAPRMDDLRALRRALPARTMLIVNGDGPLPRSLRILPLVTPQWVAEWDLTPPPDTLRAGLHQKWRNRLHRAGAAPVHEQAMPPDPDHWLLQHEGATARRRGYTPWPAKLVAAHAAAGHARLFTAGPRDAPVAAMLFLRHGARATYQIGWSGAAGRAQDAHRLLLWHAAMALRGDGVRCLDLGTIDTETAPGLARFKLGTGARARPLGPTVLVP</sequence>